<evidence type="ECO:0000313" key="1">
    <source>
        <dbReference type="EMBL" id="KKL78133.1"/>
    </source>
</evidence>
<sequence length="71" mass="7912">MAVPAPKSPEIERLLEDLTGRREAIEADRCIDPPNGCGGPATEFNAELDRREYTISGLCQDCQDTVWYTPE</sequence>
<organism evidence="1">
    <name type="scientific">marine sediment metagenome</name>
    <dbReference type="NCBI Taxonomy" id="412755"/>
    <lineage>
        <taxon>unclassified sequences</taxon>
        <taxon>metagenomes</taxon>
        <taxon>ecological metagenomes</taxon>
    </lineage>
</organism>
<protein>
    <submittedName>
        <fullName evidence="1">Uncharacterized protein</fullName>
    </submittedName>
</protein>
<reference evidence="1" key="1">
    <citation type="journal article" date="2015" name="Nature">
        <title>Complex archaea that bridge the gap between prokaryotes and eukaryotes.</title>
        <authorList>
            <person name="Spang A."/>
            <person name="Saw J.H."/>
            <person name="Jorgensen S.L."/>
            <person name="Zaremba-Niedzwiedzka K."/>
            <person name="Martijn J."/>
            <person name="Lind A.E."/>
            <person name="van Eijk R."/>
            <person name="Schleper C."/>
            <person name="Guy L."/>
            <person name="Ettema T.J."/>
        </authorList>
    </citation>
    <scope>NUCLEOTIDE SEQUENCE</scope>
</reference>
<name>A0A0F9EVF3_9ZZZZ</name>
<proteinExistence type="predicted"/>
<comment type="caution">
    <text evidence="1">The sequence shown here is derived from an EMBL/GenBank/DDBJ whole genome shotgun (WGS) entry which is preliminary data.</text>
</comment>
<gene>
    <name evidence="1" type="ORF">LCGC14_2027900</name>
</gene>
<dbReference type="EMBL" id="LAZR01023551">
    <property type="protein sequence ID" value="KKL78133.1"/>
    <property type="molecule type" value="Genomic_DNA"/>
</dbReference>
<accession>A0A0F9EVF3</accession>
<dbReference type="AlphaFoldDB" id="A0A0F9EVF3"/>